<evidence type="ECO:0000313" key="12">
    <source>
        <dbReference type="Proteomes" id="UP001420932"/>
    </source>
</evidence>
<evidence type="ECO:0000256" key="4">
    <source>
        <dbReference type="ARBA" id="ARBA00022806"/>
    </source>
</evidence>
<comment type="similarity">
    <text evidence="9">Belongs to the helicase family.</text>
</comment>
<dbReference type="EC" id="5.6.2.3" evidence="9"/>
<sequence length="476" mass="52893">MQQYLTHMMMPNAPRLLKWLFHSYSSTTIPTTTTNNMMMMMKLSDQQQQVLNAISNGQSVFITGSAGTGKTLLLLQAIQLLKQIHNPNRVFVTASTGVAACALNGQTLHSFAGIGLGLGNQELLLRRVGSNKQSAERWRSVAALVIDEVSMISGELFDKLEHIAKKIRRSRPPWGGIQLIVSGDFFQLPPILKSHSHSNSSLPVNVKEFAFEAKCWSSSFDLQVELTRVFRQSDAQFVNLLQRVRRGVRDGNVLQILRNCNSKPMNYSNLEVPRLYPRNEDVRRVNAEKLGGLGGEIVEYRAVDTGKEPWMRQLRQGIAPNELQICLGARVMLIKNKNVEVGLVNGAVGTVTGFVETEKVRCPGVSSTGLLPRVKFDCGAEMVMEVERWDVMEGELVVATRRQVPLILSWALSVHKCQGMTLDVLHTDLSRAFGCGMVYVALSRVRTLEGLHLSGFDASKIAANPKVLEFYQNTIS</sequence>
<organism evidence="11 12">
    <name type="scientific">Stephania yunnanensis</name>
    <dbReference type="NCBI Taxonomy" id="152371"/>
    <lineage>
        <taxon>Eukaryota</taxon>
        <taxon>Viridiplantae</taxon>
        <taxon>Streptophyta</taxon>
        <taxon>Embryophyta</taxon>
        <taxon>Tracheophyta</taxon>
        <taxon>Spermatophyta</taxon>
        <taxon>Magnoliopsida</taxon>
        <taxon>Ranunculales</taxon>
        <taxon>Menispermaceae</taxon>
        <taxon>Menispermoideae</taxon>
        <taxon>Cissampelideae</taxon>
        <taxon>Stephania</taxon>
    </lineage>
</organism>
<dbReference type="SUPFAM" id="SSF52540">
    <property type="entry name" value="P-loop containing nucleoside triphosphate hydrolases"/>
    <property type="match status" value="2"/>
</dbReference>
<evidence type="ECO:0000259" key="10">
    <source>
        <dbReference type="SMART" id="SM00382"/>
    </source>
</evidence>
<evidence type="ECO:0000256" key="2">
    <source>
        <dbReference type="ARBA" id="ARBA00022763"/>
    </source>
</evidence>
<keyword evidence="1 9" id="KW-0547">Nucleotide-binding</keyword>
<keyword evidence="3 9" id="KW-0378">Hydrolase</keyword>
<dbReference type="CDD" id="cd18809">
    <property type="entry name" value="SF1_C_RecD"/>
    <property type="match status" value="1"/>
</dbReference>
<evidence type="ECO:0000313" key="11">
    <source>
        <dbReference type="EMBL" id="KAK9164184.1"/>
    </source>
</evidence>
<dbReference type="GO" id="GO:0000723">
    <property type="term" value="P:telomere maintenance"/>
    <property type="evidence" value="ECO:0007669"/>
    <property type="project" value="InterPro"/>
</dbReference>
<evidence type="ECO:0000256" key="8">
    <source>
        <dbReference type="ARBA" id="ARBA00023235"/>
    </source>
</evidence>
<keyword evidence="7 9" id="KW-0234">DNA repair</keyword>
<dbReference type="Gene3D" id="3.40.50.300">
    <property type="entry name" value="P-loop containing nucleotide triphosphate hydrolases"/>
    <property type="match status" value="1"/>
</dbReference>
<dbReference type="GO" id="GO:0006281">
    <property type="term" value="P:DNA repair"/>
    <property type="evidence" value="ECO:0007669"/>
    <property type="project" value="UniProtKB-KW"/>
</dbReference>
<dbReference type="GO" id="GO:0006310">
    <property type="term" value="P:DNA recombination"/>
    <property type="evidence" value="ECO:0007669"/>
    <property type="project" value="UniProtKB-KW"/>
</dbReference>
<dbReference type="CDD" id="cd18037">
    <property type="entry name" value="DEXSc_Pif1_like"/>
    <property type="match status" value="1"/>
</dbReference>
<dbReference type="AlphaFoldDB" id="A0AAP0Q348"/>
<keyword evidence="5 9" id="KW-0067">ATP-binding</keyword>
<keyword evidence="4 9" id="KW-0347">Helicase</keyword>
<gene>
    <name evidence="11" type="ORF">Syun_005086</name>
</gene>
<dbReference type="InterPro" id="IPR051055">
    <property type="entry name" value="PIF1_helicase"/>
</dbReference>
<evidence type="ECO:0000256" key="6">
    <source>
        <dbReference type="ARBA" id="ARBA00023125"/>
    </source>
</evidence>
<evidence type="ECO:0000256" key="3">
    <source>
        <dbReference type="ARBA" id="ARBA00022801"/>
    </source>
</evidence>
<dbReference type="GO" id="GO:0005524">
    <property type="term" value="F:ATP binding"/>
    <property type="evidence" value="ECO:0007669"/>
    <property type="project" value="UniProtKB-KW"/>
</dbReference>
<evidence type="ECO:0000256" key="5">
    <source>
        <dbReference type="ARBA" id="ARBA00022840"/>
    </source>
</evidence>
<dbReference type="EMBL" id="JBBNAF010000002">
    <property type="protein sequence ID" value="KAK9164184.1"/>
    <property type="molecule type" value="Genomic_DNA"/>
</dbReference>
<dbReference type="GO" id="GO:0043139">
    <property type="term" value="F:5'-3' DNA helicase activity"/>
    <property type="evidence" value="ECO:0007669"/>
    <property type="project" value="UniProtKB-EC"/>
</dbReference>
<proteinExistence type="inferred from homology"/>
<comment type="caution">
    <text evidence="11">The sequence shown here is derived from an EMBL/GenBank/DDBJ whole genome shotgun (WGS) entry which is preliminary data.</text>
</comment>
<keyword evidence="2 9" id="KW-0227">DNA damage</keyword>
<protein>
    <recommendedName>
        <fullName evidence="9">ATP-dependent DNA helicase</fullName>
        <ecNumber evidence="9">5.6.2.3</ecNumber>
    </recommendedName>
</protein>
<dbReference type="Pfam" id="PF21530">
    <property type="entry name" value="Pif1_2B_dom"/>
    <property type="match status" value="1"/>
</dbReference>
<comment type="catalytic activity">
    <reaction evidence="9">
        <text>ATP + H2O = ADP + phosphate + H(+)</text>
        <dbReference type="Rhea" id="RHEA:13065"/>
        <dbReference type="ChEBI" id="CHEBI:15377"/>
        <dbReference type="ChEBI" id="CHEBI:15378"/>
        <dbReference type="ChEBI" id="CHEBI:30616"/>
        <dbReference type="ChEBI" id="CHEBI:43474"/>
        <dbReference type="ChEBI" id="CHEBI:456216"/>
        <dbReference type="EC" id="5.6.2.3"/>
    </reaction>
</comment>
<dbReference type="SMART" id="SM00382">
    <property type="entry name" value="AAA"/>
    <property type="match status" value="1"/>
</dbReference>
<dbReference type="GO" id="GO:0016787">
    <property type="term" value="F:hydrolase activity"/>
    <property type="evidence" value="ECO:0007669"/>
    <property type="project" value="UniProtKB-KW"/>
</dbReference>
<feature type="domain" description="AAA+ ATPase" evidence="10">
    <location>
        <begin position="56"/>
        <end position="208"/>
    </location>
</feature>
<keyword evidence="6" id="KW-0238">DNA-binding</keyword>
<dbReference type="InterPro" id="IPR049163">
    <property type="entry name" value="Pif1-like_2B_dom"/>
</dbReference>
<dbReference type="InterPro" id="IPR010285">
    <property type="entry name" value="DNA_helicase_pif1-like_DEAD"/>
</dbReference>
<reference evidence="11 12" key="1">
    <citation type="submission" date="2024-01" db="EMBL/GenBank/DDBJ databases">
        <title>Genome assemblies of Stephania.</title>
        <authorList>
            <person name="Yang L."/>
        </authorList>
    </citation>
    <scope>NUCLEOTIDE SEQUENCE [LARGE SCALE GENOMIC DNA]</scope>
    <source>
        <strain evidence="11">YNDBR</strain>
        <tissue evidence="11">Leaf</tissue>
    </source>
</reference>
<name>A0AAP0Q348_9MAGN</name>
<keyword evidence="9" id="KW-0233">DNA recombination</keyword>
<keyword evidence="8" id="KW-0413">Isomerase</keyword>
<dbReference type="PANTHER" id="PTHR47642">
    <property type="entry name" value="ATP-DEPENDENT DNA HELICASE"/>
    <property type="match status" value="1"/>
</dbReference>
<comment type="cofactor">
    <cofactor evidence="9">
        <name>Mg(2+)</name>
        <dbReference type="ChEBI" id="CHEBI:18420"/>
    </cofactor>
</comment>
<dbReference type="InterPro" id="IPR027417">
    <property type="entry name" value="P-loop_NTPase"/>
</dbReference>
<dbReference type="InterPro" id="IPR003593">
    <property type="entry name" value="AAA+_ATPase"/>
</dbReference>
<dbReference type="Pfam" id="PF05970">
    <property type="entry name" value="PIF1"/>
    <property type="match status" value="1"/>
</dbReference>
<keyword evidence="12" id="KW-1185">Reference proteome</keyword>
<dbReference type="Proteomes" id="UP001420932">
    <property type="component" value="Unassembled WGS sequence"/>
</dbReference>
<dbReference type="PANTHER" id="PTHR47642:SF5">
    <property type="entry name" value="ATP-DEPENDENT DNA HELICASE"/>
    <property type="match status" value="1"/>
</dbReference>
<evidence type="ECO:0000256" key="1">
    <source>
        <dbReference type="ARBA" id="ARBA00022741"/>
    </source>
</evidence>
<accession>A0AAP0Q348</accession>
<evidence type="ECO:0000256" key="7">
    <source>
        <dbReference type="ARBA" id="ARBA00023204"/>
    </source>
</evidence>
<evidence type="ECO:0000256" key="9">
    <source>
        <dbReference type="RuleBase" id="RU363044"/>
    </source>
</evidence>